<keyword evidence="4" id="KW-1185">Reference proteome</keyword>
<sequence>MAEPLYVPETLTGMELLENFRSCNVHMAFVIDEYGEIKGLVTLHLVEAITGDFQPRDPAQAWAVQRDDGSCLLDGHIPVPELKNRLTLTAVPEEERGRYHTLSG</sequence>
<keyword evidence="2" id="KW-0129">CBS domain</keyword>
<evidence type="ECO:0000313" key="4">
    <source>
        <dbReference type="Proteomes" id="UP001180825"/>
    </source>
</evidence>
<organism evidence="3 4">
    <name type="scientific">Roseateles asaccharophilus</name>
    <dbReference type="NCBI Taxonomy" id="582607"/>
    <lineage>
        <taxon>Bacteria</taxon>
        <taxon>Pseudomonadati</taxon>
        <taxon>Pseudomonadota</taxon>
        <taxon>Betaproteobacteria</taxon>
        <taxon>Burkholderiales</taxon>
        <taxon>Sphaerotilaceae</taxon>
        <taxon>Roseateles</taxon>
    </lineage>
</organism>
<dbReference type="EMBL" id="JAVDXV010000006">
    <property type="protein sequence ID" value="MDR7334082.1"/>
    <property type="molecule type" value="Genomic_DNA"/>
</dbReference>
<protein>
    <submittedName>
        <fullName evidence="3">CBS domain containing-hemolysin-like protein</fullName>
    </submittedName>
</protein>
<proteinExistence type="predicted"/>
<evidence type="ECO:0000313" key="3">
    <source>
        <dbReference type="EMBL" id="MDR7334082.1"/>
    </source>
</evidence>
<evidence type="ECO:0000256" key="2">
    <source>
        <dbReference type="ARBA" id="ARBA00023122"/>
    </source>
</evidence>
<dbReference type="Gene3D" id="3.30.465.10">
    <property type="match status" value="1"/>
</dbReference>
<dbReference type="PANTHER" id="PTHR22777">
    <property type="entry name" value="HEMOLYSIN-RELATED"/>
    <property type="match status" value="1"/>
</dbReference>
<dbReference type="Proteomes" id="UP001180825">
    <property type="component" value="Unassembled WGS sequence"/>
</dbReference>
<dbReference type="PANTHER" id="PTHR22777:SF17">
    <property type="entry name" value="UPF0053 PROTEIN SLL0260"/>
    <property type="match status" value="1"/>
</dbReference>
<comment type="caution">
    <text evidence="3">The sequence shown here is derived from an EMBL/GenBank/DDBJ whole genome shotgun (WGS) entry which is preliminary data.</text>
</comment>
<reference evidence="3 4" key="1">
    <citation type="submission" date="2023-07" db="EMBL/GenBank/DDBJ databases">
        <title>Sorghum-associated microbial communities from plants grown in Nebraska, USA.</title>
        <authorList>
            <person name="Schachtman D."/>
        </authorList>
    </citation>
    <scope>NUCLEOTIDE SEQUENCE [LARGE SCALE GENOMIC DNA]</scope>
    <source>
        <strain evidence="3 4">BE316</strain>
    </source>
</reference>
<keyword evidence="1" id="KW-0677">Repeat</keyword>
<gene>
    <name evidence="3" type="ORF">J2X21_003234</name>
</gene>
<evidence type="ECO:0000256" key="1">
    <source>
        <dbReference type="ARBA" id="ARBA00022737"/>
    </source>
</evidence>
<accession>A0ABU2AA50</accession>
<dbReference type="SUPFAM" id="SSF56176">
    <property type="entry name" value="FAD-binding/transporter-associated domain-like"/>
    <property type="match status" value="1"/>
</dbReference>
<dbReference type="InterPro" id="IPR016169">
    <property type="entry name" value="FAD-bd_PCMH_sub2"/>
</dbReference>
<dbReference type="InterPro" id="IPR046342">
    <property type="entry name" value="CBS_dom_sf"/>
</dbReference>
<name>A0ABU2AA50_9BURK</name>
<dbReference type="Gene3D" id="3.90.1280.20">
    <property type="match status" value="1"/>
</dbReference>
<dbReference type="InterPro" id="IPR036318">
    <property type="entry name" value="FAD-bd_PCMH-like_sf"/>
</dbReference>
<dbReference type="SUPFAM" id="SSF54631">
    <property type="entry name" value="CBS-domain pair"/>
    <property type="match status" value="1"/>
</dbReference>